<dbReference type="Proteomes" id="UP001189429">
    <property type="component" value="Unassembled WGS sequence"/>
</dbReference>
<feature type="non-terminal residue" evidence="2">
    <location>
        <position position="1"/>
    </location>
</feature>
<keyword evidence="3" id="KW-1185">Reference proteome</keyword>
<name>A0ABN9PY43_9DINO</name>
<gene>
    <name evidence="2" type="ORF">PCOR1329_LOCUS5968</name>
</gene>
<proteinExistence type="predicted"/>
<organism evidence="2 3">
    <name type="scientific">Prorocentrum cordatum</name>
    <dbReference type="NCBI Taxonomy" id="2364126"/>
    <lineage>
        <taxon>Eukaryota</taxon>
        <taxon>Sar</taxon>
        <taxon>Alveolata</taxon>
        <taxon>Dinophyceae</taxon>
        <taxon>Prorocentrales</taxon>
        <taxon>Prorocentraceae</taxon>
        <taxon>Prorocentrum</taxon>
    </lineage>
</organism>
<feature type="compositionally biased region" description="Low complexity" evidence="1">
    <location>
        <begin position="37"/>
        <end position="50"/>
    </location>
</feature>
<dbReference type="EMBL" id="CAUYUJ010001586">
    <property type="protein sequence ID" value="CAK0796646.1"/>
    <property type="molecule type" value="Genomic_DNA"/>
</dbReference>
<feature type="region of interest" description="Disordered" evidence="1">
    <location>
        <begin position="21"/>
        <end position="56"/>
    </location>
</feature>
<accession>A0ABN9PY43</accession>
<feature type="non-terminal residue" evidence="2">
    <location>
        <position position="56"/>
    </location>
</feature>
<evidence type="ECO:0000313" key="2">
    <source>
        <dbReference type="EMBL" id="CAK0796646.1"/>
    </source>
</evidence>
<comment type="caution">
    <text evidence="2">The sequence shown here is derived from an EMBL/GenBank/DDBJ whole genome shotgun (WGS) entry which is preliminary data.</text>
</comment>
<reference evidence="2" key="1">
    <citation type="submission" date="2023-10" db="EMBL/GenBank/DDBJ databases">
        <authorList>
            <person name="Chen Y."/>
            <person name="Shah S."/>
            <person name="Dougan E. K."/>
            <person name="Thang M."/>
            <person name="Chan C."/>
        </authorList>
    </citation>
    <scope>NUCLEOTIDE SEQUENCE [LARGE SCALE GENOMIC DNA]</scope>
</reference>
<evidence type="ECO:0000313" key="3">
    <source>
        <dbReference type="Proteomes" id="UP001189429"/>
    </source>
</evidence>
<evidence type="ECO:0000256" key="1">
    <source>
        <dbReference type="SAM" id="MobiDB-lite"/>
    </source>
</evidence>
<sequence length="56" mass="5734">RRGRGRGAALGAAAGRRALVVRGVPERPQGPRPPGRRAPVARGRGRALGATTQRGA</sequence>
<protein>
    <submittedName>
        <fullName evidence="2">Uncharacterized protein</fullName>
    </submittedName>
</protein>